<evidence type="ECO:0000313" key="3">
    <source>
        <dbReference type="Proteomes" id="UP001212997"/>
    </source>
</evidence>
<protein>
    <recommendedName>
        <fullName evidence="1">NadR/Ttd14 AAA domain-containing protein</fullName>
    </recommendedName>
</protein>
<accession>A0AAD5YH38</accession>
<evidence type="ECO:0000313" key="2">
    <source>
        <dbReference type="EMBL" id="KAJ3489827.1"/>
    </source>
</evidence>
<gene>
    <name evidence="2" type="ORF">NLI96_g1849</name>
</gene>
<dbReference type="SUPFAM" id="SSF52540">
    <property type="entry name" value="P-loop containing nucleoside triphosphate hydrolases"/>
    <property type="match status" value="1"/>
</dbReference>
<feature type="domain" description="NadR/Ttd14 AAA" evidence="1">
    <location>
        <begin position="29"/>
        <end position="198"/>
    </location>
</feature>
<keyword evidence="3" id="KW-1185">Reference proteome</keyword>
<proteinExistence type="predicted"/>
<sequence>MPHKRGQTAEAENSDLMLTSVDIQPKRVIIVLGPSSSGKTTLCNALAKELGIPDARYIREVARTVMKTQGFSRSDTATLEMQLAIMAAQAEAEASVLALAEPAPGEIVLLSDRSVIDPVIYASTAQGPNAQQTRLLLLSRRELTDAVPLYRRSLVVVLHPVQEWMVDDGIRSLEDPLRYNEVLIATLHELGIRFVEMGESIRDINERVNFVKRCLEGRYVQYEAESDAPDTSVEKYRRVQRVSSCRKTKY</sequence>
<reference evidence="2" key="1">
    <citation type="submission" date="2022-07" db="EMBL/GenBank/DDBJ databases">
        <title>Genome Sequence of Physisporinus lineatus.</title>
        <authorList>
            <person name="Buettner E."/>
        </authorList>
    </citation>
    <scope>NUCLEOTIDE SEQUENCE</scope>
    <source>
        <strain evidence="2">VT162</strain>
    </source>
</reference>
<name>A0AAD5YH38_9APHY</name>
<dbReference type="Gene3D" id="3.40.50.300">
    <property type="entry name" value="P-loop containing nucleotide triphosphate hydrolases"/>
    <property type="match status" value="1"/>
</dbReference>
<evidence type="ECO:0000259" key="1">
    <source>
        <dbReference type="Pfam" id="PF13521"/>
    </source>
</evidence>
<dbReference type="EMBL" id="JANAWD010000038">
    <property type="protein sequence ID" value="KAJ3489827.1"/>
    <property type="molecule type" value="Genomic_DNA"/>
</dbReference>
<dbReference type="Pfam" id="PF13521">
    <property type="entry name" value="AAA_28"/>
    <property type="match status" value="1"/>
</dbReference>
<dbReference type="AlphaFoldDB" id="A0AAD5YH38"/>
<dbReference type="InterPro" id="IPR038727">
    <property type="entry name" value="NadR/Ttd14_AAA_dom"/>
</dbReference>
<comment type="caution">
    <text evidence="2">The sequence shown here is derived from an EMBL/GenBank/DDBJ whole genome shotgun (WGS) entry which is preliminary data.</text>
</comment>
<organism evidence="2 3">
    <name type="scientific">Meripilus lineatus</name>
    <dbReference type="NCBI Taxonomy" id="2056292"/>
    <lineage>
        <taxon>Eukaryota</taxon>
        <taxon>Fungi</taxon>
        <taxon>Dikarya</taxon>
        <taxon>Basidiomycota</taxon>
        <taxon>Agaricomycotina</taxon>
        <taxon>Agaricomycetes</taxon>
        <taxon>Polyporales</taxon>
        <taxon>Meripilaceae</taxon>
        <taxon>Meripilus</taxon>
    </lineage>
</organism>
<dbReference type="Proteomes" id="UP001212997">
    <property type="component" value="Unassembled WGS sequence"/>
</dbReference>
<dbReference type="InterPro" id="IPR027417">
    <property type="entry name" value="P-loop_NTPase"/>
</dbReference>